<name>A0AAP0KVX6_9MAGN</name>
<dbReference type="Proteomes" id="UP001419268">
    <property type="component" value="Unassembled WGS sequence"/>
</dbReference>
<gene>
    <name evidence="1" type="ORF">Scep_005532</name>
</gene>
<dbReference type="EMBL" id="JBBNAG010000002">
    <property type="protein sequence ID" value="KAK9158958.1"/>
    <property type="molecule type" value="Genomic_DNA"/>
</dbReference>
<organism evidence="1 2">
    <name type="scientific">Stephania cephalantha</name>
    <dbReference type="NCBI Taxonomy" id="152367"/>
    <lineage>
        <taxon>Eukaryota</taxon>
        <taxon>Viridiplantae</taxon>
        <taxon>Streptophyta</taxon>
        <taxon>Embryophyta</taxon>
        <taxon>Tracheophyta</taxon>
        <taxon>Spermatophyta</taxon>
        <taxon>Magnoliopsida</taxon>
        <taxon>Ranunculales</taxon>
        <taxon>Menispermaceae</taxon>
        <taxon>Menispermoideae</taxon>
        <taxon>Cissampelideae</taxon>
        <taxon>Stephania</taxon>
    </lineage>
</organism>
<dbReference type="AlphaFoldDB" id="A0AAP0KVX6"/>
<evidence type="ECO:0000313" key="2">
    <source>
        <dbReference type="Proteomes" id="UP001419268"/>
    </source>
</evidence>
<keyword evidence="2" id="KW-1185">Reference proteome</keyword>
<comment type="caution">
    <text evidence="1">The sequence shown here is derived from an EMBL/GenBank/DDBJ whole genome shotgun (WGS) entry which is preliminary data.</text>
</comment>
<proteinExistence type="predicted"/>
<evidence type="ECO:0000313" key="1">
    <source>
        <dbReference type="EMBL" id="KAK9158958.1"/>
    </source>
</evidence>
<accession>A0AAP0KVX6</accession>
<protein>
    <submittedName>
        <fullName evidence="1">Uncharacterized protein</fullName>
    </submittedName>
</protein>
<reference evidence="1 2" key="1">
    <citation type="submission" date="2024-01" db="EMBL/GenBank/DDBJ databases">
        <title>Genome assemblies of Stephania.</title>
        <authorList>
            <person name="Yang L."/>
        </authorList>
    </citation>
    <scope>NUCLEOTIDE SEQUENCE [LARGE SCALE GENOMIC DNA]</scope>
    <source>
        <strain evidence="1">JXDWG</strain>
        <tissue evidence="1">Leaf</tissue>
    </source>
</reference>
<sequence>MSVVSVGRLSNCNTLLLIVSEGISTAAICVVHRLLPPSPASTAASYRKRLESFESHHHIAFPAGSPPPPSP</sequence>